<dbReference type="PANTHER" id="PTHR31650">
    <property type="entry name" value="O-ACYLTRANSFERASE (WSD1-LIKE) FAMILY PROTEIN"/>
    <property type="match status" value="1"/>
</dbReference>
<dbReference type="GO" id="GO:0047196">
    <property type="term" value="F:long-chain-alcohol O-fatty-acyltransferase activity"/>
    <property type="evidence" value="ECO:0007669"/>
    <property type="project" value="UniProtKB-EC"/>
</dbReference>
<dbReference type="InterPro" id="IPR045034">
    <property type="entry name" value="O-acyltransferase_WSD1-like"/>
</dbReference>
<evidence type="ECO:0008006" key="15">
    <source>
        <dbReference type="Google" id="ProtNLM"/>
    </source>
</evidence>
<comment type="similarity">
    <text evidence="8">In the N-terminal section; belongs to the long-chain O-acyltransferase family.</text>
</comment>
<keyword evidence="5" id="KW-0808">Transferase</keyword>
<keyword evidence="6" id="KW-0256">Endoplasmic reticulum</keyword>
<evidence type="ECO:0000256" key="4">
    <source>
        <dbReference type="ARBA" id="ARBA00005189"/>
    </source>
</evidence>
<keyword evidence="7" id="KW-0012">Acyltransferase</keyword>
<name>A0AAW1M6H3_SAPOF</name>
<evidence type="ECO:0000256" key="7">
    <source>
        <dbReference type="ARBA" id="ARBA00023315"/>
    </source>
</evidence>
<reference evidence="13" key="1">
    <citation type="submission" date="2024-03" db="EMBL/GenBank/DDBJ databases">
        <title>WGS assembly of Saponaria officinalis var. Norfolk2.</title>
        <authorList>
            <person name="Jenkins J."/>
            <person name="Shu S."/>
            <person name="Grimwood J."/>
            <person name="Barry K."/>
            <person name="Goodstein D."/>
            <person name="Schmutz J."/>
            <person name="Leebens-Mack J."/>
            <person name="Osbourn A."/>
        </authorList>
    </citation>
    <scope>NUCLEOTIDE SEQUENCE [LARGE SCALE GENOMIC DNA]</scope>
    <source>
        <strain evidence="13">JIC</strain>
    </source>
</reference>
<dbReference type="GO" id="GO:0005886">
    <property type="term" value="C:plasma membrane"/>
    <property type="evidence" value="ECO:0007669"/>
    <property type="project" value="UniProtKB-SubCell"/>
</dbReference>
<dbReference type="GO" id="GO:0004144">
    <property type="term" value="F:diacylglycerol O-acyltransferase activity"/>
    <property type="evidence" value="ECO:0007669"/>
    <property type="project" value="UniProtKB-EC"/>
</dbReference>
<dbReference type="EMBL" id="JBDFQZ010000003">
    <property type="protein sequence ID" value="KAK9740999.1"/>
    <property type="molecule type" value="Genomic_DNA"/>
</dbReference>
<dbReference type="Pfam" id="PF03007">
    <property type="entry name" value="WS_DGAT_cat"/>
    <property type="match status" value="1"/>
</dbReference>
<evidence type="ECO:0000256" key="8">
    <source>
        <dbReference type="ARBA" id="ARBA00024360"/>
    </source>
</evidence>
<dbReference type="Proteomes" id="UP001443914">
    <property type="component" value="Unassembled WGS sequence"/>
</dbReference>
<feature type="domain" description="O-acyltransferase WSD1 C-terminal" evidence="12">
    <location>
        <begin position="389"/>
        <end position="534"/>
    </location>
</feature>
<evidence type="ECO:0000313" key="13">
    <source>
        <dbReference type="EMBL" id="KAK9740999.1"/>
    </source>
</evidence>
<dbReference type="InterPro" id="IPR004255">
    <property type="entry name" value="O-acyltransferase_WSD1_N"/>
</dbReference>
<evidence type="ECO:0000259" key="12">
    <source>
        <dbReference type="Pfam" id="PF06974"/>
    </source>
</evidence>
<comment type="caution">
    <text evidence="13">The sequence shown here is derived from an EMBL/GenBank/DDBJ whole genome shotgun (WGS) entry which is preliminary data.</text>
</comment>
<dbReference type="PANTHER" id="PTHR31650:SF34">
    <property type="entry name" value="O-ACYLTRANSFERASE WSD1-LIKE ISOFORM X1"/>
    <property type="match status" value="1"/>
</dbReference>
<accession>A0AAW1M6H3</accession>
<dbReference type="Pfam" id="PF06974">
    <property type="entry name" value="WS_DGAT_C"/>
    <property type="match status" value="1"/>
</dbReference>
<dbReference type="AlphaFoldDB" id="A0AAW1M6H3"/>
<comment type="pathway">
    <text evidence="3">Glycerolipid metabolism; triacylglycerol biosynthesis.</text>
</comment>
<evidence type="ECO:0000256" key="9">
    <source>
        <dbReference type="ARBA" id="ARBA00047604"/>
    </source>
</evidence>
<comment type="subcellular location">
    <subcellularLocation>
        <location evidence="1">Cell membrane</location>
        <topology evidence="1">Single-pass membrane protein</topology>
    </subcellularLocation>
    <subcellularLocation>
        <location evidence="2">Endoplasmic reticulum membrane</location>
    </subcellularLocation>
</comment>
<evidence type="ECO:0000256" key="2">
    <source>
        <dbReference type="ARBA" id="ARBA00004586"/>
    </source>
</evidence>
<evidence type="ECO:0000256" key="6">
    <source>
        <dbReference type="ARBA" id="ARBA00022824"/>
    </source>
</evidence>
<dbReference type="GO" id="GO:0005789">
    <property type="term" value="C:endoplasmic reticulum membrane"/>
    <property type="evidence" value="ECO:0007669"/>
    <property type="project" value="UniProtKB-SubCell"/>
</dbReference>
<keyword evidence="14" id="KW-1185">Reference proteome</keyword>
<protein>
    <recommendedName>
        <fullName evidence="15">Diacylglycerol O-acyltransferase</fullName>
    </recommendedName>
</protein>
<evidence type="ECO:0000313" key="14">
    <source>
        <dbReference type="Proteomes" id="UP001443914"/>
    </source>
</evidence>
<dbReference type="GO" id="GO:0019432">
    <property type="term" value="P:triglyceride biosynthetic process"/>
    <property type="evidence" value="ECO:0007669"/>
    <property type="project" value="TreeGrafter"/>
</dbReference>
<gene>
    <name evidence="13" type="ORF">RND81_03G075000</name>
</gene>
<sequence>MYSSFHLRSSPQNHTSQTVASSYNFTGFPIRCSWSSLMCCQCPSVLVLPLRSKLQIQHKFFQIKMSSNLRIETKRKEKDDSEEELPLSPTAEYFNSKALSTCILGVLEFEIPMDLSRLVPLVQDLFIPINARFSSIMISDKGERRWRRVEVNMKDHVKIPNFPEGLPVTEYDMHFEEYLTKIGMEPLPDDKPLWEIHLITYPTSKAAGISVFKLHHSLGDGYSLMGALLSCLQRADNTSLPLTFPATHREPQADDSKPRMNVTNRVSNILYSVYDGMCDFGWSIAKTGWIADDKTSIRSGSHGVGFHPAVRILTVDLSLDKLKQIKTKLDVTISAVLVGIIFLGARLYMKETGEGSRNTKPTVVVVLNTRDVNGFKSIEEMLNADNKLWGNQIAFLHITLPELTNLNYSNPLDFVFEAQKVIMRKKNSPAVYLSGLFLEMVRKYKGSETAAEYIKGALKNSSLAFTSMIGPIEQMSLANHPIKGLYYMVTGTHLSIVISAMSYMRTLRMGIGAELGFIDSTMFNLRMEQAFEQIYAAATSST</sequence>
<evidence type="ECO:0000256" key="5">
    <source>
        <dbReference type="ARBA" id="ARBA00022679"/>
    </source>
</evidence>
<comment type="pathway">
    <text evidence="4">Lipid metabolism.</text>
</comment>
<feature type="domain" description="O-acyltransferase WSD1-like N-terminal" evidence="11">
    <location>
        <begin position="144"/>
        <end position="336"/>
    </location>
</feature>
<evidence type="ECO:0000256" key="1">
    <source>
        <dbReference type="ARBA" id="ARBA00004162"/>
    </source>
</evidence>
<comment type="catalytic activity">
    <reaction evidence="9">
        <text>a long chain fatty alcohol + a fatty acyl-CoA = a long-chain alcohol wax ester + CoA</text>
        <dbReference type="Rhea" id="RHEA:38443"/>
        <dbReference type="ChEBI" id="CHEBI:17135"/>
        <dbReference type="ChEBI" id="CHEBI:57287"/>
        <dbReference type="ChEBI" id="CHEBI:77636"/>
        <dbReference type="ChEBI" id="CHEBI:235323"/>
        <dbReference type="EC" id="2.3.1.75"/>
    </reaction>
</comment>
<evidence type="ECO:0000256" key="10">
    <source>
        <dbReference type="ARBA" id="ARBA00048109"/>
    </source>
</evidence>
<dbReference type="InterPro" id="IPR009721">
    <property type="entry name" value="O-acyltransferase_WSD1_C"/>
</dbReference>
<organism evidence="13 14">
    <name type="scientific">Saponaria officinalis</name>
    <name type="common">Common soapwort</name>
    <name type="synonym">Lychnis saponaria</name>
    <dbReference type="NCBI Taxonomy" id="3572"/>
    <lineage>
        <taxon>Eukaryota</taxon>
        <taxon>Viridiplantae</taxon>
        <taxon>Streptophyta</taxon>
        <taxon>Embryophyta</taxon>
        <taxon>Tracheophyta</taxon>
        <taxon>Spermatophyta</taxon>
        <taxon>Magnoliopsida</taxon>
        <taxon>eudicotyledons</taxon>
        <taxon>Gunneridae</taxon>
        <taxon>Pentapetalae</taxon>
        <taxon>Caryophyllales</taxon>
        <taxon>Caryophyllaceae</taxon>
        <taxon>Caryophylleae</taxon>
        <taxon>Saponaria</taxon>
    </lineage>
</organism>
<evidence type="ECO:0000259" key="11">
    <source>
        <dbReference type="Pfam" id="PF03007"/>
    </source>
</evidence>
<proteinExistence type="inferred from homology"/>
<evidence type="ECO:0000256" key="3">
    <source>
        <dbReference type="ARBA" id="ARBA00004771"/>
    </source>
</evidence>
<comment type="catalytic activity">
    <reaction evidence="10">
        <text>an acyl-CoA + a 1,2-diacyl-sn-glycerol = a triacyl-sn-glycerol + CoA</text>
        <dbReference type="Rhea" id="RHEA:10868"/>
        <dbReference type="ChEBI" id="CHEBI:17815"/>
        <dbReference type="ChEBI" id="CHEBI:57287"/>
        <dbReference type="ChEBI" id="CHEBI:58342"/>
        <dbReference type="ChEBI" id="CHEBI:64615"/>
        <dbReference type="EC" id="2.3.1.20"/>
    </reaction>
</comment>